<dbReference type="PIRSF" id="PIRSF005962">
    <property type="entry name" value="Pept_M20D_amidohydro"/>
    <property type="match status" value="1"/>
</dbReference>
<comment type="caution">
    <text evidence="5">The sequence shown here is derived from an EMBL/GenBank/DDBJ whole genome shotgun (WGS) entry which is preliminary data.</text>
</comment>
<dbReference type="InterPro" id="IPR017439">
    <property type="entry name" value="Amidohydrolase"/>
</dbReference>
<evidence type="ECO:0000256" key="1">
    <source>
        <dbReference type="ARBA" id="ARBA00022801"/>
    </source>
</evidence>
<reference evidence="5 6" key="1">
    <citation type="submission" date="2017-07" db="EMBL/GenBank/DDBJ databases">
        <title>Amycolatopsis antarcticus sp. nov., isolated from the surface of an Antarcticus brown macroalga.</title>
        <authorList>
            <person name="Wang J."/>
            <person name="Leiva S."/>
            <person name="Huang J."/>
            <person name="Huang Y."/>
        </authorList>
    </citation>
    <scope>NUCLEOTIDE SEQUENCE [LARGE SCALE GENOMIC DNA]</scope>
    <source>
        <strain evidence="5 6">AU-G6</strain>
    </source>
</reference>
<evidence type="ECO:0000313" key="6">
    <source>
        <dbReference type="Proteomes" id="UP000242444"/>
    </source>
</evidence>
<keyword evidence="2" id="KW-0479">Metal-binding</keyword>
<evidence type="ECO:0000259" key="4">
    <source>
        <dbReference type="Pfam" id="PF07687"/>
    </source>
</evidence>
<keyword evidence="1 5" id="KW-0378">Hydrolase</keyword>
<feature type="domain" description="Peptidase M20 dimerisation" evidence="4">
    <location>
        <begin position="229"/>
        <end position="321"/>
    </location>
</feature>
<dbReference type="OrthoDB" id="9777385at2"/>
<evidence type="ECO:0000256" key="2">
    <source>
        <dbReference type="PIRSR" id="PIRSR005962-1"/>
    </source>
</evidence>
<keyword evidence="6" id="KW-1185">Reference proteome</keyword>
<dbReference type="NCBIfam" id="TIGR01891">
    <property type="entry name" value="amidohydrolases"/>
    <property type="match status" value="1"/>
</dbReference>
<dbReference type="Gene3D" id="3.30.70.360">
    <property type="match status" value="1"/>
</dbReference>
<comment type="cofactor">
    <cofactor evidence="2">
        <name>Mn(2+)</name>
        <dbReference type="ChEBI" id="CHEBI:29035"/>
    </cofactor>
    <text evidence="2">The Mn(2+) ion enhances activity.</text>
</comment>
<dbReference type="GO" id="GO:0046872">
    <property type="term" value="F:metal ion binding"/>
    <property type="evidence" value="ECO:0007669"/>
    <property type="project" value="UniProtKB-KW"/>
</dbReference>
<gene>
    <name evidence="5" type="ORF">CFN78_05575</name>
</gene>
<dbReference type="Gene3D" id="3.40.630.10">
    <property type="entry name" value="Zn peptidases"/>
    <property type="match status" value="1"/>
</dbReference>
<dbReference type="PANTHER" id="PTHR11014">
    <property type="entry name" value="PEPTIDASE M20 FAMILY MEMBER"/>
    <property type="match status" value="1"/>
</dbReference>
<dbReference type="Pfam" id="PF01546">
    <property type="entry name" value="Peptidase_M20"/>
    <property type="match status" value="1"/>
</dbReference>
<protein>
    <submittedName>
        <fullName evidence="5">Amidohydrolase</fullName>
    </submittedName>
</protein>
<feature type="binding site" evidence="2">
    <location>
        <position position="143"/>
    </location>
    <ligand>
        <name>Mn(2+)</name>
        <dbReference type="ChEBI" id="CHEBI:29035"/>
        <label>2</label>
    </ligand>
</feature>
<feature type="region of interest" description="Disordered" evidence="3">
    <location>
        <begin position="1"/>
        <end position="29"/>
    </location>
</feature>
<dbReference type="InterPro" id="IPR036264">
    <property type="entry name" value="Bact_exopeptidase_dim_dom"/>
</dbReference>
<dbReference type="InParanoid" id="A0A263D7X4"/>
<dbReference type="SUPFAM" id="SSF55031">
    <property type="entry name" value="Bacterial exopeptidase dimerisation domain"/>
    <property type="match status" value="1"/>
</dbReference>
<dbReference type="EMBL" id="NKYE01000002">
    <property type="protein sequence ID" value="OZM74580.1"/>
    <property type="molecule type" value="Genomic_DNA"/>
</dbReference>
<feature type="binding site" evidence="2">
    <location>
        <position position="206"/>
    </location>
    <ligand>
        <name>Mn(2+)</name>
        <dbReference type="ChEBI" id="CHEBI:29035"/>
        <label>2</label>
    </ligand>
</feature>
<accession>A0A263D7X4</accession>
<proteinExistence type="predicted"/>
<sequence>MTLRYGRHGPAGSAGPAGPPGVWSDGRVTDTDRAPSVLAPLDGLLPALEALYTDLHAHPELAFTETRTAAELARRLDRDGYEVHTGIAATGVLGVLRNGPGPTVLLRADIDALPVAEKTGLDYASTARGVDSEGNDVPVMHACGHDMHAAWLSGAATLLSRGRASWSGTLLVVFQPGEEAGDGAARMVREGLFDHAGAPDVVLGQHVVPGPAGWVLTRPGVIMAATDALRITLHGRGGHGARPETTVDPAVLAASVVLRLQTIVSREVSATESAVVTVGSMHVGSVHNVIADHATLEVNIRSFDQSVRERVLAAVERIVHGEAAAAGCPHPPEITPLSSFPVTVNDEDATTALTGTFGTHFGTDRTMEAPLVTGSEDFSEFGRAAGVPSVFWLVGGLDAEAVMAAMASGRFETDIPSNHSPRFAPVPHPTLRTGVETLVLAALHWLAPRR</sequence>
<dbReference type="InterPro" id="IPR011650">
    <property type="entry name" value="Peptidase_M20_dimer"/>
</dbReference>
<dbReference type="FunFam" id="3.30.70.360:FF:000001">
    <property type="entry name" value="N-acetyldiaminopimelate deacetylase"/>
    <property type="match status" value="1"/>
</dbReference>
<dbReference type="Pfam" id="PF07687">
    <property type="entry name" value="M20_dimer"/>
    <property type="match status" value="1"/>
</dbReference>
<feature type="binding site" evidence="2">
    <location>
        <position position="419"/>
    </location>
    <ligand>
        <name>Mn(2+)</name>
        <dbReference type="ChEBI" id="CHEBI:29035"/>
        <label>2</label>
    </ligand>
</feature>
<dbReference type="GO" id="GO:0050118">
    <property type="term" value="F:N-acetyldiaminopimelate deacetylase activity"/>
    <property type="evidence" value="ECO:0007669"/>
    <property type="project" value="UniProtKB-ARBA"/>
</dbReference>
<evidence type="ECO:0000313" key="5">
    <source>
        <dbReference type="EMBL" id="OZM74580.1"/>
    </source>
</evidence>
<feature type="binding site" evidence="2">
    <location>
        <position position="179"/>
    </location>
    <ligand>
        <name>Mn(2+)</name>
        <dbReference type="ChEBI" id="CHEBI:29035"/>
        <label>2</label>
    </ligand>
</feature>
<dbReference type="InterPro" id="IPR002933">
    <property type="entry name" value="Peptidase_M20"/>
</dbReference>
<keyword evidence="2" id="KW-0464">Manganese</keyword>
<organism evidence="5 6">
    <name type="scientific">Amycolatopsis antarctica</name>
    <dbReference type="NCBI Taxonomy" id="1854586"/>
    <lineage>
        <taxon>Bacteria</taxon>
        <taxon>Bacillati</taxon>
        <taxon>Actinomycetota</taxon>
        <taxon>Actinomycetes</taxon>
        <taxon>Pseudonocardiales</taxon>
        <taxon>Pseudonocardiaceae</taxon>
        <taxon>Amycolatopsis</taxon>
    </lineage>
</organism>
<dbReference type="GO" id="GO:0019877">
    <property type="term" value="P:diaminopimelate biosynthetic process"/>
    <property type="evidence" value="ECO:0007669"/>
    <property type="project" value="UniProtKB-ARBA"/>
</dbReference>
<dbReference type="PANTHER" id="PTHR11014:SF63">
    <property type="entry name" value="METALLOPEPTIDASE, PUTATIVE (AFU_ORTHOLOGUE AFUA_6G09600)-RELATED"/>
    <property type="match status" value="1"/>
</dbReference>
<evidence type="ECO:0000256" key="3">
    <source>
        <dbReference type="SAM" id="MobiDB-lite"/>
    </source>
</evidence>
<dbReference type="Proteomes" id="UP000242444">
    <property type="component" value="Unassembled WGS sequence"/>
</dbReference>
<dbReference type="AlphaFoldDB" id="A0A263D7X4"/>
<dbReference type="SUPFAM" id="SSF53187">
    <property type="entry name" value="Zn-dependent exopeptidases"/>
    <property type="match status" value="1"/>
</dbReference>
<name>A0A263D7X4_9PSEU</name>
<feature type="binding site" evidence="2">
    <location>
        <position position="145"/>
    </location>
    <ligand>
        <name>Mn(2+)</name>
        <dbReference type="ChEBI" id="CHEBI:29035"/>
        <label>2</label>
    </ligand>
</feature>